<evidence type="ECO:0000256" key="1">
    <source>
        <dbReference type="SAM" id="MobiDB-lite"/>
    </source>
</evidence>
<comment type="caution">
    <text evidence="2">The sequence shown here is derived from an EMBL/GenBank/DDBJ whole genome shotgun (WGS) entry which is preliminary data.</text>
</comment>
<dbReference type="EMBL" id="JAPMOS010000195">
    <property type="protein sequence ID" value="KAJ4454001.1"/>
    <property type="molecule type" value="Genomic_DNA"/>
</dbReference>
<proteinExistence type="predicted"/>
<organism evidence="2 3">
    <name type="scientific">Paratrimastix pyriformis</name>
    <dbReference type="NCBI Taxonomy" id="342808"/>
    <lineage>
        <taxon>Eukaryota</taxon>
        <taxon>Metamonada</taxon>
        <taxon>Preaxostyla</taxon>
        <taxon>Paratrimastigidae</taxon>
        <taxon>Paratrimastix</taxon>
    </lineage>
</organism>
<gene>
    <name evidence="2" type="ORF">PAPYR_11403</name>
</gene>
<keyword evidence="3" id="KW-1185">Reference proteome</keyword>
<accession>A0ABQ8U3U2</accession>
<protein>
    <submittedName>
        <fullName evidence="2">Uncharacterized protein</fullName>
    </submittedName>
</protein>
<feature type="region of interest" description="Disordered" evidence="1">
    <location>
        <begin position="20"/>
        <end position="59"/>
    </location>
</feature>
<name>A0ABQ8U3U2_9EUKA</name>
<feature type="compositionally biased region" description="Basic and acidic residues" evidence="1">
    <location>
        <begin position="43"/>
        <end position="59"/>
    </location>
</feature>
<reference evidence="2" key="1">
    <citation type="journal article" date="2022" name="bioRxiv">
        <title>Genomics of Preaxostyla Flagellates Illuminates Evolutionary Transitions and the Path Towards Mitochondrial Loss.</title>
        <authorList>
            <person name="Novak L.V.F."/>
            <person name="Treitli S.C."/>
            <person name="Pyrih J."/>
            <person name="Halakuc P."/>
            <person name="Pipaliya S.V."/>
            <person name="Vacek V."/>
            <person name="Brzon O."/>
            <person name="Soukal P."/>
            <person name="Eme L."/>
            <person name="Dacks J.B."/>
            <person name="Karnkowska A."/>
            <person name="Elias M."/>
            <person name="Hampl V."/>
        </authorList>
    </citation>
    <scope>NUCLEOTIDE SEQUENCE</scope>
    <source>
        <strain evidence="2">RCP-MX</strain>
    </source>
</reference>
<evidence type="ECO:0000313" key="2">
    <source>
        <dbReference type="EMBL" id="KAJ4454001.1"/>
    </source>
</evidence>
<sequence>MLRQKYNKDFMVPLIGTLSRNPEFDESSIPREKEPEVPEDEREERVRKRTKAEERREEEMAFHEYMKGGYTQTQIIETVKQLGPHVPSRIFNATIFAKQNFIRASPQAFRELKAQVFNWSPDVIADMEHEYNVASHAKALFSHELSLASNEFCSNRTGSTDKR</sequence>
<evidence type="ECO:0000313" key="3">
    <source>
        <dbReference type="Proteomes" id="UP001141327"/>
    </source>
</evidence>
<dbReference type="Proteomes" id="UP001141327">
    <property type="component" value="Unassembled WGS sequence"/>
</dbReference>